<protein>
    <recommendedName>
        <fullName evidence="1">Small integral membrane protein 14</fullName>
    </recommendedName>
</protein>
<dbReference type="PANTHER" id="PTHR31019">
    <property type="entry name" value="SMALL INTEGRAL MEMBRANE PROTEIN 14"/>
    <property type="match status" value="1"/>
</dbReference>
<evidence type="ECO:0000313" key="4">
    <source>
        <dbReference type="EMBL" id="CAL1539248.1"/>
    </source>
</evidence>
<evidence type="ECO:0000256" key="1">
    <source>
        <dbReference type="ARBA" id="ARBA00017902"/>
    </source>
</evidence>
<proteinExistence type="predicted"/>
<comment type="caution">
    <text evidence="4">The sequence shown here is derived from an EMBL/GenBank/DDBJ whole genome shotgun (WGS) entry which is preliminary data.</text>
</comment>
<dbReference type="Proteomes" id="UP001497497">
    <property type="component" value="Unassembled WGS sequence"/>
</dbReference>
<feature type="region of interest" description="Disordered" evidence="2">
    <location>
        <begin position="78"/>
        <end position="101"/>
    </location>
</feature>
<keyword evidence="3" id="KW-1133">Transmembrane helix</keyword>
<keyword evidence="3" id="KW-0472">Membrane</keyword>
<sequence length="101" mass="11135">MAEFDPCECVDIYNHENAMRRLMNLLRDSQNACTDSGCDQMPNNPQAPNCTEGYMLLMLGWVVVATLLYLLRPKTLRLRGDEKPAPSSGDGSSPPPAPSVH</sequence>
<gene>
    <name evidence="4" type="ORF">GSLYS_00013067001</name>
</gene>
<feature type="transmembrane region" description="Helical" evidence="3">
    <location>
        <begin position="53"/>
        <end position="71"/>
    </location>
</feature>
<dbReference type="EMBL" id="CAXITT010000333">
    <property type="protein sequence ID" value="CAL1539248.1"/>
    <property type="molecule type" value="Genomic_DNA"/>
</dbReference>
<organism evidence="4 5">
    <name type="scientific">Lymnaea stagnalis</name>
    <name type="common">Great pond snail</name>
    <name type="synonym">Helix stagnalis</name>
    <dbReference type="NCBI Taxonomy" id="6523"/>
    <lineage>
        <taxon>Eukaryota</taxon>
        <taxon>Metazoa</taxon>
        <taxon>Spiralia</taxon>
        <taxon>Lophotrochozoa</taxon>
        <taxon>Mollusca</taxon>
        <taxon>Gastropoda</taxon>
        <taxon>Heterobranchia</taxon>
        <taxon>Euthyneura</taxon>
        <taxon>Panpulmonata</taxon>
        <taxon>Hygrophila</taxon>
        <taxon>Lymnaeoidea</taxon>
        <taxon>Lymnaeidae</taxon>
        <taxon>Lymnaea</taxon>
    </lineage>
</organism>
<dbReference type="PANTHER" id="PTHR31019:SF1">
    <property type="entry name" value="SMALL INTEGRAL MEMBRANE PROTEIN 14"/>
    <property type="match status" value="1"/>
</dbReference>
<dbReference type="InterPro" id="IPR020309">
    <property type="entry name" value="Smim-14"/>
</dbReference>
<reference evidence="4 5" key="1">
    <citation type="submission" date="2024-04" db="EMBL/GenBank/DDBJ databases">
        <authorList>
            <consortium name="Genoscope - CEA"/>
            <person name="William W."/>
        </authorList>
    </citation>
    <scope>NUCLEOTIDE SEQUENCE [LARGE SCALE GENOMIC DNA]</scope>
</reference>
<accession>A0AAV2HYN5</accession>
<keyword evidence="5" id="KW-1185">Reference proteome</keyword>
<evidence type="ECO:0000313" key="5">
    <source>
        <dbReference type="Proteomes" id="UP001497497"/>
    </source>
</evidence>
<name>A0AAV2HYN5_LYMST</name>
<evidence type="ECO:0000256" key="2">
    <source>
        <dbReference type="SAM" id="MobiDB-lite"/>
    </source>
</evidence>
<keyword evidence="3" id="KW-0812">Transmembrane</keyword>
<dbReference type="AlphaFoldDB" id="A0AAV2HYN5"/>
<dbReference type="GO" id="GO:0005783">
    <property type="term" value="C:endoplasmic reticulum"/>
    <property type="evidence" value="ECO:0007669"/>
    <property type="project" value="TreeGrafter"/>
</dbReference>
<evidence type="ECO:0000256" key="3">
    <source>
        <dbReference type="SAM" id="Phobius"/>
    </source>
</evidence>
<dbReference type="Pfam" id="PF11027">
    <property type="entry name" value="DUF2615"/>
    <property type="match status" value="1"/>
</dbReference>